<organism evidence="2 3">
    <name type="scientific">Aspergillus tanneri</name>
    <dbReference type="NCBI Taxonomy" id="1220188"/>
    <lineage>
        <taxon>Eukaryota</taxon>
        <taxon>Fungi</taxon>
        <taxon>Dikarya</taxon>
        <taxon>Ascomycota</taxon>
        <taxon>Pezizomycotina</taxon>
        <taxon>Eurotiomycetes</taxon>
        <taxon>Eurotiomycetidae</taxon>
        <taxon>Eurotiales</taxon>
        <taxon>Aspergillaceae</taxon>
        <taxon>Aspergillus</taxon>
        <taxon>Aspergillus subgen. Circumdati</taxon>
    </lineage>
</organism>
<accession>A0A4S3JGZ7</accession>
<comment type="caution">
    <text evidence="2">The sequence shown here is derived from an EMBL/GenBank/DDBJ whole genome shotgun (WGS) entry which is preliminary data.</text>
</comment>
<dbReference type="Gene3D" id="3.90.1300.10">
    <property type="entry name" value="Amidase signature (AS) domain"/>
    <property type="match status" value="1"/>
</dbReference>
<dbReference type="VEuPathDB" id="FungiDB:EYZ11_005841"/>
<dbReference type="InterPro" id="IPR036928">
    <property type="entry name" value="AS_sf"/>
</dbReference>
<dbReference type="AlphaFoldDB" id="A0A4S3JGZ7"/>
<protein>
    <recommendedName>
        <fullName evidence="4">Amidase domain-containing protein</fullName>
    </recommendedName>
</protein>
<sequence length="172" mass="19281">MSTLAASGEPTIPAFADLLRVFNTREHSAAEALQLNLKTRALKEQFADAWNDTVGRTTSGRAIDALILPPAPAVGYPHDFNIYWGYTSLFNFLDYPSIILPIANFKVDPQLDRVDSEYRPLETNPYDKPNHELYDPNLFANQPSTIQIVGRPFEDEEAIRVASILDTLFKAP</sequence>
<dbReference type="Proteomes" id="UP000308092">
    <property type="component" value="Unassembled WGS sequence"/>
</dbReference>
<proteinExistence type="inferred from homology"/>
<evidence type="ECO:0000313" key="3">
    <source>
        <dbReference type="Proteomes" id="UP000308092"/>
    </source>
</evidence>
<evidence type="ECO:0008006" key="4">
    <source>
        <dbReference type="Google" id="ProtNLM"/>
    </source>
</evidence>
<dbReference type="STRING" id="1220188.A0A4S3JGZ7"/>
<dbReference type="PANTHER" id="PTHR46072">
    <property type="entry name" value="AMIDASE-RELATED-RELATED"/>
    <property type="match status" value="1"/>
</dbReference>
<comment type="similarity">
    <text evidence="1">Belongs to the amidase family.</text>
</comment>
<name>A0A4S3JGZ7_9EURO</name>
<dbReference type="SUPFAM" id="SSF75304">
    <property type="entry name" value="Amidase signature (AS) enzymes"/>
    <property type="match status" value="1"/>
</dbReference>
<gene>
    <name evidence="2" type="ORF">EYZ11_005841</name>
</gene>
<dbReference type="EMBL" id="SOSA01000194">
    <property type="protein sequence ID" value="THC94696.1"/>
    <property type="molecule type" value="Genomic_DNA"/>
</dbReference>
<evidence type="ECO:0000313" key="2">
    <source>
        <dbReference type="EMBL" id="THC94696.1"/>
    </source>
</evidence>
<evidence type="ECO:0000256" key="1">
    <source>
        <dbReference type="ARBA" id="ARBA00009199"/>
    </source>
</evidence>
<keyword evidence="3" id="KW-1185">Reference proteome</keyword>
<reference evidence="2 3" key="1">
    <citation type="submission" date="2019-03" db="EMBL/GenBank/DDBJ databases">
        <title>The genome sequence of a newly discovered highly antifungal drug resistant Aspergillus species, Aspergillus tanneri NIH 1004.</title>
        <authorList>
            <person name="Mounaud S."/>
            <person name="Singh I."/>
            <person name="Joardar V."/>
            <person name="Pakala S."/>
            <person name="Pakala S."/>
            <person name="Venepally P."/>
            <person name="Hoover J."/>
            <person name="Nierman W."/>
            <person name="Chung J."/>
            <person name="Losada L."/>
        </authorList>
    </citation>
    <scope>NUCLEOTIDE SEQUENCE [LARGE SCALE GENOMIC DNA]</scope>
    <source>
        <strain evidence="2 3">NIH1004</strain>
    </source>
</reference>